<feature type="compositionally biased region" description="Basic and acidic residues" evidence="3">
    <location>
        <begin position="1169"/>
        <end position="1180"/>
    </location>
</feature>
<dbReference type="InterPro" id="IPR009091">
    <property type="entry name" value="RCC1/BLIP-II"/>
</dbReference>
<feature type="repeat" description="RCC1" evidence="2">
    <location>
        <begin position="231"/>
        <end position="282"/>
    </location>
</feature>
<dbReference type="SUPFAM" id="SSF50985">
    <property type="entry name" value="RCC1/BLIP-II"/>
    <property type="match status" value="1"/>
</dbReference>
<feature type="compositionally biased region" description="Basic and acidic residues" evidence="3">
    <location>
        <begin position="1145"/>
        <end position="1160"/>
    </location>
</feature>
<dbReference type="PANTHER" id="PTHR22872">
    <property type="entry name" value="BTK-BINDING PROTEIN-RELATED"/>
    <property type="match status" value="1"/>
</dbReference>
<evidence type="ECO:0000313" key="5">
    <source>
        <dbReference type="EMBL" id="KAL3231020.1"/>
    </source>
</evidence>
<protein>
    <recommendedName>
        <fullName evidence="4">BTB domain-containing protein</fullName>
    </recommendedName>
</protein>
<dbReference type="Gene3D" id="3.30.710.10">
    <property type="entry name" value="Potassium Channel Kv1.1, Chain A"/>
    <property type="match status" value="1"/>
</dbReference>
<dbReference type="SMART" id="SM00225">
    <property type="entry name" value="BTB"/>
    <property type="match status" value="1"/>
</dbReference>
<evidence type="ECO:0000256" key="2">
    <source>
        <dbReference type="PROSITE-ProRule" id="PRU00235"/>
    </source>
</evidence>
<dbReference type="Pfam" id="PF00415">
    <property type="entry name" value="RCC1"/>
    <property type="match status" value="1"/>
</dbReference>
<dbReference type="InterPro" id="IPR000408">
    <property type="entry name" value="Reg_chr_condens"/>
</dbReference>
<keyword evidence="1" id="KW-0677">Repeat</keyword>
<dbReference type="Pfam" id="PF00651">
    <property type="entry name" value="BTB"/>
    <property type="match status" value="1"/>
</dbReference>
<dbReference type="EMBL" id="JBEVYD010000008">
    <property type="protein sequence ID" value="KAL3231020.1"/>
    <property type="molecule type" value="Genomic_DNA"/>
</dbReference>
<gene>
    <name evidence="5" type="ORF">RNJ44_00659</name>
</gene>
<feature type="compositionally biased region" description="Polar residues" evidence="3">
    <location>
        <begin position="1111"/>
        <end position="1127"/>
    </location>
</feature>
<dbReference type="InterPro" id="IPR000210">
    <property type="entry name" value="BTB/POZ_dom"/>
</dbReference>
<dbReference type="CDD" id="cd18186">
    <property type="entry name" value="BTB_POZ_ZBTB_KLHL-like"/>
    <property type="match status" value="1"/>
</dbReference>
<feature type="region of interest" description="Disordered" evidence="3">
    <location>
        <begin position="1111"/>
        <end position="1227"/>
    </location>
</feature>
<keyword evidence="6" id="KW-1185">Reference proteome</keyword>
<dbReference type="SUPFAM" id="SSF54695">
    <property type="entry name" value="POZ domain"/>
    <property type="match status" value="1"/>
</dbReference>
<organism evidence="5 6">
    <name type="scientific">Nakaseomyces bracarensis</name>
    <dbReference type="NCBI Taxonomy" id="273131"/>
    <lineage>
        <taxon>Eukaryota</taxon>
        <taxon>Fungi</taxon>
        <taxon>Dikarya</taxon>
        <taxon>Ascomycota</taxon>
        <taxon>Saccharomycotina</taxon>
        <taxon>Saccharomycetes</taxon>
        <taxon>Saccharomycetales</taxon>
        <taxon>Saccharomycetaceae</taxon>
        <taxon>Nakaseomyces</taxon>
    </lineage>
</organism>
<feature type="repeat" description="RCC1" evidence="2">
    <location>
        <begin position="283"/>
        <end position="343"/>
    </location>
</feature>
<dbReference type="PROSITE" id="PS50097">
    <property type="entry name" value="BTB"/>
    <property type="match status" value="1"/>
</dbReference>
<evidence type="ECO:0000313" key="6">
    <source>
        <dbReference type="Proteomes" id="UP001623330"/>
    </source>
</evidence>
<dbReference type="Gene3D" id="2.130.10.30">
    <property type="entry name" value="Regulator of chromosome condensation 1/beta-lactamase-inhibitor protein II"/>
    <property type="match status" value="1"/>
</dbReference>
<feature type="region of interest" description="Disordered" evidence="3">
    <location>
        <begin position="1069"/>
        <end position="1095"/>
    </location>
</feature>
<evidence type="ECO:0000256" key="1">
    <source>
        <dbReference type="ARBA" id="ARBA00022737"/>
    </source>
</evidence>
<dbReference type="InterPro" id="IPR051625">
    <property type="entry name" value="Signaling_Regulatory_Domain"/>
</dbReference>
<dbReference type="Proteomes" id="UP001623330">
    <property type="component" value="Unassembled WGS sequence"/>
</dbReference>
<evidence type="ECO:0000259" key="4">
    <source>
        <dbReference type="PROSITE" id="PS50097"/>
    </source>
</evidence>
<feature type="compositionally biased region" description="Low complexity" evidence="3">
    <location>
        <begin position="1078"/>
        <end position="1094"/>
    </location>
</feature>
<sequence>MSNKHDVWKVRDVLGRDLSYITSCLPTLSDLQKIDLYSYELESGYTPLHVTLRKGFLRKSFLLYKSWKDEQQALHKQGVHVLNQKDREGLTPIELYNIEFQRSLKGIPKYTQYSVTDSMIYPEIIYEDDDINEEKAGGSEDEWRRRTSFMEIPTNNDNARKIRNIGGSHLLSLGSNVNAQLGTGNKDDRSNFFQLEAKKFHDTGISPFSKPLYIKRVLMSRYHSVVVNSKNEIYTCGNSNRGRLGNGETNTTVSSYTKVFELEDGMKDISISNHHNLVVDGNGNVYSWGWNIYHQLGYSTGNRNKESIGNLHKSTPKRIPFLEDENIKLVACSKIHSCALTESNKLYLWGLNVGQLGSSKSTHIEFDTQYNNVNGYVVMSPIIMDLSHLDIEQIICTEFFTFIRSSGNNLTVLSNFSNRAFKIPHPKNKHRKKVDIFSHYVPKTIPTQVVDMKCSNSFGNHICFKYADGKIGKLVLKNEGVESWSKLPNELPISALWTPNLPMNKCMDFSACQTGNVILCTFGGEVFMTQGGKFEKVHSGKLITGRVVSVCSDSSFGSFAFLKQDFIDIPVKFPQDSFYNDFFRYSPYYEPLGNTLEYGLLGLDDPYKLANDDPAISNDTTAKADLLKTVLATPTKAQIESSLYDTLFFDEDGTLLCKSFMALLFLRCKKFIDQLIEQGSYTISQDLIFTGDRMTNGIFKIIIHDKTVTKTYQNLPKDLLHSILTGSKPTNQQINMTLLSIIDDGLHSIRLDTYLNYYASIYIFNELLPQSKTKGRETTDTILLLQDGTMPVHSFVLAARCPYFSSLFNHSAYLSTDHTGNFLVDFSEYTISQISMLIRYIYGSDIKSDIRELITNTEISLIDTLIDSLILADTFCMESFKFTLEAILSKYISGSTVVHILVFAARTNSAMLMSLCSIFIGIHVGVLFAGENLEIIDKYFDKQIWELIESNIQNLKKKQDLRFEWYYNNKKDWRSLFVKNISNFNNEFINVSSPIIPVFDIQPATVNDTRRKNSTSNRRRSSVYQKIALDEPIPAFINKTDSATVFRNVWETQEPTSSILKEESDFIKVGKRSKKRTPSNSISPPTTTPTKTTTAVSDVVIHKSLENSETSLPSLLSNGKLKSTSKSSNKDENLTKKSISFKKTTQKERLKTTIKDEDANKQSQKNKKGPWELKATEQKDSNNNLRRNSEVNSLPSLNDQLRKEDLKPKKKNQRKYPSKQPVEFVSSGNHAGITPYLTTGKIESTLPNNHEPSWTATSASDFKEKLEAQEFEKWFQEESERIQRELNKQGKSHQDELSILYKSAQNIPNFVDNSQKNSKRKIKGKFKAKIKVNAGNINENII</sequence>
<dbReference type="PROSITE" id="PS50012">
    <property type="entry name" value="RCC1_3"/>
    <property type="match status" value="2"/>
</dbReference>
<name>A0ABR4NRR9_9SACH</name>
<dbReference type="PANTHER" id="PTHR22872:SF2">
    <property type="entry name" value="INHIBITOR OF BRUTON TYROSINE KINASE"/>
    <property type="match status" value="1"/>
</dbReference>
<accession>A0ABR4NRR9</accession>
<feature type="domain" description="BTB" evidence="4">
    <location>
        <begin position="779"/>
        <end position="850"/>
    </location>
</feature>
<evidence type="ECO:0000256" key="3">
    <source>
        <dbReference type="SAM" id="MobiDB-lite"/>
    </source>
</evidence>
<reference evidence="5 6" key="1">
    <citation type="submission" date="2024-05" db="EMBL/GenBank/DDBJ databases">
        <title>Long read based assembly of the Candida bracarensis genome reveals expanded adhesin content.</title>
        <authorList>
            <person name="Marcet-Houben M."/>
            <person name="Ksiezopolska E."/>
            <person name="Gabaldon T."/>
        </authorList>
    </citation>
    <scope>NUCLEOTIDE SEQUENCE [LARGE SCALE GENOMIC DNA]</scope>
    <source>
        <strain evidence="5 6">CBM6</strain>
    </source>
</reference>
<proteinExistence type="predicted"/>
<feature type="compositionally biased region" description="Basic residues" evidence="3">
    <location>
        <begin position="1208"/>
        <end position="1217"/>
    </location>
</feature>
<dbReference type="InterPro" id="IPR011333">
    <property type="entry name" value="SKP1/BTB/POZ_sf"/>
</dbReference>
<feature type="compositionally biased region" description="Polar residues" evidence="3">
    <location>
        <begin position="1181"/>
        <end position="1199"/>
    </location>
</feature>
<comment type="caution">
    <text evidence="5">The sequence shown here is derived from an EMBL/GenBank/DDBJ whole genome shotgun (WGS) entry which is preliminary data.</text>
</comment>